<feature type="region of interest" description="Disordered" evidence="1">
    <location>
        <begin position="520"/>
        <end position="550"/>
    </location>
</feature>
<protein>
    <submittedName>
        <fullName evidence="3">Kinase-like protein</fullName>
    </submittedName>
</protein>
<dbReference type="PANTHER" id="PTHR44167">
    <property type="entry name" value="OVARIAN-SPECIFIC SERINE/THREONINE-PROTEIN KINASE LOK-RELATED"/>
    <property type="match status" value="1"/>
</dbReference>
<keyword evidence="4" id="KW-1185">Reference proteome</keyword>
<dbReference type="Gene3D" id="1.10.510.10">
    <property type="entry name" value="Transferase(Phosphotransferase) domain 1"/>
    <property type="match status" value="1"/>
</dbReference>
<name>A0A8E2B2R0_9APHY</name>
<dbReference type="GO" id="GO:0044773">
    <property type="term" value="P:mitotic DNA damage checkpoint signaling"/>
    <property type="evidence" value="ECO:0007669"/>
    <property type="project" value="TreeGrafter"/>
</dbReference>
<keyword evidence="3" id="KW-0808">Transferase</keyword>
<dbReference type="AlphaFoldDB" id="A0A8E2B2R0"/>
<dbReference type="PROSITE" id="PS50011">
    <property type="entry name" value="PROTEIN_KINASE_DOM"/>
    <property type="match status" value="1"/>
</dbReference>
<dbReference type="EMBL" id="KV722409">
    <property type="protein sequence ID" value="OCH90195.1"/>
    <property type="molecule type" value="Genomic_DNA"/>
</dbReference>
<dbReference type="SUPFAM" id="SSF49879">
    <property type="entry name" value="SMAD/FHA domain"/>
    <property type="match status" value="1"/>
</dbReference>
<sequence length="550" mass="61408">MSSRRAHERGLPTSRPIPLRSLATRSHTISDYSKATEIVLDTQYKSEVGLKHEFWGALEPCRPSLARMDFLDSRREYTIGHDPENGIVFSDRQLNQALCKIRWDDFMNVVTIVNPSLSKSTVERNAFPVDFYALLRDRDEVELGTLDDDDAGTYRIFFDSLPRVCWRASCRTSTIYVTESLAARALRRATGTWYAVKIIHRTRPNVQSAARNAAIFQREISILQQLNHPNICCFKEAFMEEQAINTLQTLYWNTCPVVICADTLENKADSVCLYYYFHNVTHELPVEGEAKTLTRQTCSALKHMHTQNIIHRDLKPENIPLTAEAPPTVKVVDFGLSKAIDSLTGLHVFLGRYEKGLESALDSWSMGVVAYYILAGHTPFQKSQDLGACASESATRHARGVTCIVNWTPLIKYGSNKDAGLSGHSSWNGCDGMQTQNAAQQPRTGSKGSQDSLVTQISVSPSHIKSHQAREISRLPLDAAVPTASDKMALALTRARRGPLRMDHVSAVIDKRHWITTLVQRGTEKSRGQSSWPADGKIKPSQRIHGASGS</sequence>
<dbReference type="Pfam" id="PF00069">
    <property type="entry name" value="Pkinase"/>
    <property type="match status" value="1"/>
</dbReference>
<organism evidence="3 4">
    <name type="scientific">Obba rivulosa</name>
    <dbReference type="NCBI Taxonomy" id="1052685"/>
    <lineage>
        <taxon>Eukaryota</taxon>
        <taxon>Fungi</taxon>
        <taxon>Dikarya</taxon>
        <taxon>Basidiomycota</taxon>
        <taxon>Agaricomycotina</taxon>
        <taxon>Agaricomycetes</taxon>
        <taxon>Polyporales</taxon>
        <taxon>Gelatoporiaceae</taxon>
        <taxon>Obba</taxon>
    </lineage>
</organism>
<dbReference type="GO" id="GO:0004674">
    <property type="term" value="F:protein serine/threonine kinase activity"/>
    <property type="evidence" value="ECO:0007669"/>
    <property type="project" value="TreeGrafter"/>
</dbReference>
<gene>
    <name evidence="3" type="ORF">OBBRIDRAFT_826069</name>
</gene>
<dbReference type="OrthoDB" id="10252171at2759"/>
<feature type="region of interest" description="Disordered" evidence="1">
    <location>
        <begin position="425"/>
        <end position="453"/>
    </location>
</feature>
<keyword evidence="3" id="KW-0418">Kinase</keyword>
<dbReference type="InterPro" id="IPR008984">
    <property type="entry name" value="SMAD_FHA_dom_sf"/>
</dbReference>
<dbReference type="InterPro" id="IPR011009">
    <property type="entry name" value="Kinase-like_dom_sf"/>
</dbReference>
<dbReference type="Gene3D" id="2.60.200.20">
    <property type="match status" value="1"/>
</dbReference>
<dbReference type="SMART" id="SM00220">
    <property type="entry name" value="S_TKc"/>
    <property type="match status" value="1"/>
</dbReference>
<dbReference type="Gene3D" id="3.30.200.20">
    <property type="entry name" value="Phosphorylase Kinase, domain 1"/>
    <property type="match status" value="1"/>
</dbReference>
<dbReference type="GO" id="GO:0005737">
    <property type="term" value="C:cytoplasm"/>
    <property type="evidence" value="ECO:0007669"/>
    <property type="project" value="TreeGrafter"/>
</dbReference>
<evidence type="ECO:0000313" key="4">
    <source>
        <dbReference type="Proteomes" id="UP000250043"/>
    </source>
</evidence>
<dbReference type="PANTHER" id="PTHR44167:SF24">
    <property type="entry name" value="SERINE_THREONINE-PROTEIN KINASE CHK2"/>
    <property type="match status" value="1"/>
</dbReference>
<evidence type="ECO:0000313" key="3">
    <source>
        <dbReference type="EMBL" id="OCH90195.1"/>
    </source>
</evidence>
<reference evidence="3 4" key="1">
    <citation type="submission" date="2016-07" db="EMBL/GenBank/DDBJ databases">
        <title>Draft genome of the white-rot fungus Obba rivulosa 3A-2.</title>
        <authorList>
            <consortium name="DOE Joint Genome Institute"/>
            <person name="Miettinen O."/>
            <person name="Riley R."/>
            <person name="Acob R."/>
            <person name="Barry K."/>
            <person name="Cullen D."/>
            <person name="De Vries R."/>
            <person name="Hainaut M."/>
            <person name="Hatakka A."/>
            <person name="Henrissat B."/>
            <person name="Hilden K."/>
            <person name="Kuo R."/>
            <person name="Labutti K."/>
            <person name="Lipzen A."/>
            <person name="Makela M.R."/>
            <person name="Sandor L."/>
            <person name="Spatafora J.W."/>
            <person name="Grigoriev I.V."/>
            <person name="Hibbett D.S."/>
        </authorList>
    </citation>
    <scope>NUCLEOTIDE SEQUENCE [LARGE SCALE GENOMIC DNA]</scope>
    <source>
        <strain evidence="3 4">3A-2</strain>
    </source>
</reference>
<dbReference type="GO" id="GO:0005524">
    <property type="term" value="F:ATP binding"/>
    <property type="evidence" value="ECO:0007669"/>
    <property type="project" value="InterPro"/>
</dbReference>
<proteinExistence type="predicted"/>
<accession>A0A8E2B2R0</accession>
<dbReference type="GO" id="GO:0005634">
    <property type="term" value="C:nucleus"/>
    <property type="evidence" value="ECO:0007669"/>
    <property type="project" value="TreeGrafter"/>
</dbReference>
<dbReference type="Proteomes" id="UP000250043">
    <property type="component" value="Unassembled WGS sequence"/>
</dbReference>
<feature type="domain" description="Protein kinase" evidence="2">
    <location>
        <begin position="143"/>
        <end position="515"/>
    </location>
</feature>
<evidence type="ECO:0000256" key="1">
    <source>
        <dbReference type="SAM" id="MobiDB-lite"/>
    </source>
</evidence>
<dbReference type="InterPro" id="IPR000719">
    <property type="entry name" value="Prot_kinase_dom"/>
</dbReference>
<evidence type="ECO:0000259" key="2">
    <source>
        <dbReference type="PROSITE" id="PS50011"/>
    </source>
</evidence>
<dbReference type="SUPFAM" id="SSF56112">
    <property type="entry name" value="Protein kinase-like (PK-like)"/>
    <property type="match status" value="1"/>
</dbReference>